<organism evidence="10 11">
    <name type="scientific">Glarea lozoyensis (strain ATCC 20868 / MF5171)</name>
    <dbReference type="NCBI Taxonomy" id="1116229"/>
    <lineage>
        <taxon>Eukaryota</taxon>
        <taxon>Fungi</taxon>
        <taxon>Dikarya</taxon>
        <taxon>Ascomycota</taxon>
        <taxon>Pezizomycotina</taxon>
        <taxon>Leotiomycetes</taxon>
        <taxon>Helotiales</taxon>
        <taxon>Helotiaceae</taxon>
        <taxon>Glarea</taxon>
    </lineage>
</organism>
<dbReference type="GeneID" id="19462187"/>
<protein>
    <recommendedName>
        <fullName evidence="12">Kinetochore-associated protein MTW1</fullName>
    </recommendedName>
</protein>
<dbReference type="GO" id="GO:0051382">
    <property type="term" value="P:kinetochore assembly"/>
    <property type="evidence" value="ECO:0007669"/>
    <property type="project" value="TreeGrafter"/>
</dbReference>
<dbReference type="InterPro" id="IPR008685">
    <property type="entry name" value="Centromere_Mis12"/>
</dbReference>
<dbReference type="Pfam" id="PF05859">
    <property type="entry name" value="Mis12"/>
    <property type="match status" value="1"/>
</dbReference>
<keyword evidence="3" id="KW-0158">Chromosome</keyword>
<evidence type="ECO:0000256" key="4">
    <source>
        <dbReference type="ARBA" id="ARBA00022618"/>
    </source>
</evidence>
<evidence type="ECO:0000313" key="10">
    <source>
        <dbReference type="EMBL" id="EPE27217.1"/>
    </source>
</evidence>
<dbReference type="GO" id="GO:0005634">
    <property type="term" value="C:nucleus"/>
    <property type="evidence" value="ECO:0007669"/>
    <property type="project" value="InterPro"/>
</dbReference>
<evidence type="ECO:0000313" key="11">
    <source>
        <dbReference type="Proteomes" id="UP000016922"/>
    </source>
</evidence>
<proteinExistence type="inferred from homology"/>
<evidence type="ECO:0000256" key="6">
    <source>
        <dbReference type="ARBA" id="ARBA00022838"/>
    </source>
</evidence>
<dbReference type="PANTHER" id="PTHR14527">
    <property type="entry name" value="PROTEIN MIS12 HOMOLOG"/>
    <property type="match status" value="1"/>
</dbReference>
<comment type="subcellular location">
    <subcellularLocation>
        <location evidence="1">Chromosome</location>
        <location evidence="1">Centromere</location>
        <location evidence="1">Kinetochore</location>
    </subcellularLocation>
</comment>
<evidence type="ECO:0000256" key="1">
    <source>
        <dbReference type="ARBA" id="ARBA00004629"/>
    </source>
</evidence>
<gene>
    <name evidence="10" type="ORF">GLAREA_03132</name>
</gene>
<dbReference type="STRING" id="1116229.S3CL26"/>
<comment type="similarity">
    <text evidence="2">Belongs to the mis12 family.</text>
</comment>
<keyword evidence="8" id="KW-0131">Cell cycle</keyword>
<dbReference type="GO" id="GO:0000444">
    <property type="term" value="C:MIS12/MIND type complex"/>
    <property type="evidence" value="ECO:0007669"/>
    <property type="project" value="TreeGrafter"/>
</dbReference>
<dbReference type="OrthoDB" id="1884855at2759"/>
<dbReference type="GO" id="GO:0000070">
    <property type="term" value="P:mitotic sister chromatid segregation"/>
    <property type="evidence" value="ECO:0007669"/>
    <property type="project" value="TreeGrafter"/>
</dbReference>
<evidence type="ECO:0000256" key="8">
    <source>
        <dbReference type="ARBA" id="ARBA00023306"/>
    </source>
</evidence>
<dbReference type="KEGG" id="glz:GLAREA_03132"/>
<dbReference type="GO" id="GO:0051301">
    <property type="term" value="P:cell division"/>
    <property type="evidence" value="ECO:0007669"/>
    <property type="project" value="UniProtKB-KW"/>
</dbReference>
<dbReference type="HOGENOM" id="CLU_046437_1_0_1"/>
<dbReference type="eggNOG" id="ENOG502S72R">
    <property type="taxonomic scope" value="Eukaryota"/>
</dbReference>
<keyword evidence="6" id="KW-0995">Kinetochore</keyword>
<evidence type="ECO:0008006" key="12">
    <source>
        <dbReference type="Google" id="ProtNLM"/>
    </source>
</evidence>
<reference evidence="10 11" key="1">
    <citation type="journal article" date="2013" name="BMC Genomics">
        <title>Genomics-driven discovery of the pneumocandin biosynthetic gene cluster in the fungus Glarea lozoyensis.</title>
        <authorList>
            <person name="Chen L."/>
            <person name="Yue Q."/>
            <person name="Zhang X."/>
            <person name="Xiang M."/>
            <person name="Wang C."/>
            <person name="Li S."/>
            <person name="Che Y."/>
            <person name="Ortiz-Lopez F.J."/>
            <person name="Bills G.F."/>
            <person name="Liu X."/>
            <person name="An Z."/>
        </authorList>
    </citation>
    <scope>NUCLEOTIDE SEQUENCE [LARGE SCALE GENOMIC DNA]</scope>
    <source>
        <strain evidence="11">ATCC 20868 / MF5171</strain>
    </source>
</reference>
<dbReference type="RefSeq" id="XP_008086407.1">
    <property type="nucleotide sequence ID" value="XM_008088216.1"/>
</dbReference>
<dbReference type="EMBL" id="KE145370">
    <property type="protein sequence ID" value="EPE27217.1"/>
    <property type="molecule type" value="Genomic_DNA"/>
</dbReference>
<evidence type="ECO:0000256" key="7">
    <source>
        <dbReference type="ARBA" id="ARBA00023054"/>
    </source>
</evidence>
<evidence type="ECO:0000256" key="9">
    <source>
        <dbReference type="ARBA" id="ARBA00023328"/>
    </source>
</evidence>
<dbReference type="AlphaFoldDB" id="S3CL26"/>
<accession>S3CL26</accession>
<keyword evidence="7" id="KW-0175">Coiled coil</keyword>
<dbReference type="PANTHER" id="PTHR14527:SF2">
    <property type="entry name" value="PROTEIN MIS12 HOMOLOG"/>
    <property type="match status" value="1"/>
</dbReference>
<keyword evidence="11" id="KW-1185">Reference proteome</keyword>
<keyword evidence="5" id="KW-0498">Mitosis</keyword>
<evidence type="ECO:0000256" key="2">
    <source>
        <dbReference type="ARBA" id="ARBA00008643"/>
    </source>
</evidence>
<dbReference type="OMA" id="EHFSYPP"/>
<dbReference type="Proteomes" id="UP000016922">
    <property type="component" value="Unassembled WGS sequence"/>
</dbReference>
<evidence type="ECO:0000256" key="5">
    <source>
        <dbReference type="ARBA" id="ARBA00022776"/>
    </source>
</evidence>
<sequence length="328" mass="36342">MSAPVNSDVTLLTEHLTYRPAALIDDIVNSINILAFRATEAVEKGLLAADPADIGFRKAPNAPDASEAESEIRDKAQHEIENGVHQLETLLEAKIDKNFDKLELYALRNILSVPPDVRDWVRLSHYEGLNFAPDEDAPDVESIGLQRRKLRETQKLNTLLMTEKSQNEATIASLKALLSISGDKMENGDEGEKPYPAFAFLQDKGELTGDAQRPVTTTTSFTLSQLPALKAILANLQPRLEKLSTPHPAINGEAEKSWRSERVEFVENETRKHLENVRGLELGDMGEIRDGDWQGEGRKIGKQEVEDLEAVVGMVNGKPNGKDTDEQT</sequence>
<keyword evidence="4" id="KW-0132">Cell division</keyword>
<keyword evidence="9" id="KW-0137">Centromere</keyword>
<evidence type="ECO:0000256" key="3">
    <source>
        <dbReference type="ARBA" id="ARBA00022454"/>
    </source>
</evidence>
<name>S3CL26_GLAL2</name>